<proteinExistence type="predicted"/>
<dbReference type="EMBL" id="LR031876">
    <property type="protein sequence ID" value="VDD40961.1"/>
    <property type="molecule type" value="Genomic_DNA"/>
</dbReference>
<protein>
    <submittedName>
        <fullName evidence="1">Uncharacterized protein</fullName>
    </submittedName>
</protein>
<gene>
    <name evidence="1" type="ORF">BOLC7T46521H</name>
</gene>
<sequence>MTYIVELSPASLAISSAARLSSRKIILLSIATSFFTKLICWRIRP</sequence>
<reference evidence="1" key="1">
    <citation type="submission" date="2018-11" db="EMBL/GenBank/DDBJ databases">
        <authorList>
            <consortium name="Genoscope - CEA"/>
            <person name="William W."/>
        </authorList>
    </citation>
    <scope>NUCLEOTIDE SEQUENCE</scope>
</reference>
<evidence type="ECO:0000313" key="1">
    <source>
        <dbReference type="EMBL" id="VDD40961.1"/>
    </source>
</evidence>
<accession>A0A3P6EY00</accession>
<dbReference type="AlphaFoldDB" id="A0A3P6EY00"/>
<organism evidence="1">
    <name type="scientific">Brassica oleracea</name>
    <name type="common">Wild cabbage</name>
    <dbReference type="NCBI Taxonomy" id="3712"/>
    <lineage>
        <taxon>Eukaryota</taxon>
        <taxon>Viridiplantae</taxon>
        <taxon>Streptophyta</taxon>
        <taxon>Embryophyta</taxon>
        <taxon>Tracheophyta</taxon>
        <taxon>Spermatophyta</taxon>
        <taxon>Magnoliopsida</taxon>
        <taxon>eudicotyledons</taxon>
        <taxon>Gunneridae</taxon>
        <taxon>Pentapetalae</taxon>
        <taxon>rosids</taxon>
        <taxon>malvids</taxon>
        <taxon>Brassicales</taxon>
        <taxon>Brassicaceae</taxon>
        <taxon>Brassiceae</taxon>
        <taxon>Brassica</taxon>
    </lineage>
</organism>
<name>A0A3P6EY00_BRAOL</name>